<keyword evidence="1" id="KW-1133">Transmembrane helix</keyword>
<sequence length="98" mass="10902">MNSAELGLFMIAFHAVFLPKWPMFIPVIFCPRSMLHSSHAWLGSWGSWCGVHPGQVAIAWHSFTHLRAINLTGMSLDCGKKPEYTVRTHACTGNSTSE</sequence>
<reference evidence="2 3" key="1">
    <citation type="submission" date="2021-06" db="EMBL/GenBank/DDBJ databases">
        <authorList>
            <person name="Palmer J.M."/>
        </authorList>
    </citation>
    <scope>NUCLEOTIDE SEQUENCE [LARGE SCALE GENOMIC DNA]</scope>
    <source>
        <strain evidence="2 3">MEX-2019</strain>
        <tissue evidence="2">Muscle</tissue>
    </source>
</reference>
<dbReference type="Proteomes" id="UP001311232">
    <property type="component" value="Unassembled WGS sequence"/>
</dbReference>
<evidence type="ECO:0000256" key="1">
    <source>
        <dbReference type="SAM" id="Phobius"/>
    </source>
</evidence>
<dbReference type="AlphaFoldDB" id="A0AAV9RHV3"/>
<keyword evidence="1" id="KW-0472">Membrane</keyword>
<evidence type="ECO:0008006" key="4">
    <source>
        <dbReference type="Google" id="ProtNLM"/>
    </source>
</evidence>
<proteinExistence type="predicted"/>
<protein>
    <recommendedName>
        <fullName evidence="4">Secreted protein</fullName>
    </recommendedName>
</protein>
<gene>
    <name evidence="2" type="ORF">CRENBAI_023399</name>
</gene>
<keyword evidence="1" id="KW-0812">Transmembrane</keyword>
<name>A0AAV9RHV3_9TELE</name>
<feature type="transmembrane region" description="Helical" evidence="1">
    <location>
        <begin position="6"/>
        <end position="29"/>
    </location>
</feature>
<comment type="caution">
    <text evidence="2">The sequence shown here is derived from an EMBL/GenBank/DDBJ whole genome shotgun (WGS) entry which is preliminary data.</text>
</comment>
<evidence type="ECO:0000313" key="3">
    <source>
        <dbReference type="Proteomes" id="UP001311232"/>
    </source>
</evidence>
<keyword evidence="3" id="KW-1185">Reference proteome</keyword>
<evidence type="ECO:0000313" key="2">
    <source>
        <dbReference type="EMBL" id="KAK5608590.1"/>
    </source>
</evidence>
<accession>A0AAV9RHV3</accession>
<dbReference type="EMBL" id="JAHHUM010001798">
    <property type="protein sequence ID" value="KAK5608590.1"/>
    <property type="molecule type" value="Genomic_DNA"/>
</dbReference>
<organism evidence="2 3">
    <name type="scientific">Crenichthys baileyi</name>
    <name type="common">White River springfish</name>
    <dbReference type="NCBI Taxonomy" id="28760"/>
    <lineage>
        <taxon>Eukaryota</taxon>
        <taxon>Metazoa</taxon>
        <taxon>Chordata</taxon>
        <taxon>Craniata</taxon>
        <taxon>Vertebrata</taxon>
        <taxon>Euteleostomi</taxon>
        <taxon>Actinopterygii</taxon>
        <taxon>Neopterygii</taxon>
        <taxon>Teleostei</taxon>
        <taxon>Neoteleostei</taxon>
        <taxon>Acanthomorphata</taxon>
        <taxon>Ovalentaria</taxon>
        <taxon>Atherinomorphae</taxon>
        <taxon>Cyprinodontiformes</taxon>
        <taxon>Goodeidae</taxon>
        <taxon>Crenichthys</taxon>
    </lineage>
</organism>